<evidence type="ECO:0000313" key="2">
    <source>
        <dbReference type="Proteomes" id="UP000263486"/>
    </source>
</evidence>
<evidence type="ECO:0000313" key="1">
    <source>
        <dbReference type="EMBL" id="REI40649.1"/>
    </source>
</evidence>
<keyword evidence="2" id="KW-1185">Reference proteome</keyword>
<accession>A0ABX9KGS7</accession>
<protein>
    <submittedName>
        <fullName evidence="1">Uncharacterized protein</fullName>
    </submittedName>
</protein>
<sequence length="65" mass="8278">MDLDELEEIMTPEDFNKYLELFEREEEIYTPEWFEIEEMKEEILEKYDLDHPDDSYEAEFDEYYY</sequence>
<reference evidence="1 2" key="1">
    <citation type="submission" date="2018-08" db="EMBL/GenBank/DDBJ databases">
        <title>Draft genome sequence of Psychrilyobacter sp. strain SD5 isolated from Black Sea water.</title>
        <authorList>
            <person name="Yadav S."/>
            <person name="Villanueva L."/>
            <person name="Damste J.S.S."/>
        </authorList>
    </citation>
    <scope>NUCLEOTIDE SEQUENCE [LARGE SCALE GENOMIC DNA]</scope>
    <source>
        <strain evidence="1 2">SD5</strain>
    </source>
</reference>
<gene>
    <name evidence="1" type="ORF">DYH56_10105</name>
</gene>
<dbReference type="Proteomes" id="UP000263486">
    <property type="component" value="Unassembled WGS sequence"/>
</dbReference>
<comment type="caution">
    <text evidence="1">The sequence shown here is derived from an EMBL/GenBank/DDBJ whole genome shotgun (WGS) entry which is preliminary data.</text>
</comment>
<dbReference type="EMBL" id="QUAJ01000017">
    <property type="protein sequence ID" value="REI40649.1"/>
    <property type="molecule type" value="Genomic_DNA"/>
</dbReference>
<proteinExistence type="predicted"/>
<organism evidence="1 2">
    <name type="scientific">Psychrilyobacter piezotolerans</name>
    <dbReference type="NCBI Taxonomy" id="2293438"/>
    <lineage>
        <taxon>Bacteria</taxon>
        <taxon>Fusobacteriati</taxon>
        <taxon>Fusobacteriota</taxon>
        <taxon>Fusobacteriia</taxon>
        <taxon>Fusobacteriales</taxon>
        <taxon>Fusobacteriaceae</taxon>
        <taxon>Psychrilyobacter</taxon>
    </lineage>
</organism>
<name>A0ABX9KGS7_9FUSO</name>
<dbReference type="RefSeq" id="WP_114642748.1">
    <property type="nucleotide sequence ID" value="NZ_JAACIO010000017.1"/>
</dbReference>